<dbReference type="Proteomes" id="UP000299102">
    <property type="component" value="Unassembled WGS sequence"/>
</dbReference>
<dbReference type="AlphaFoldDB" id="A0A4C1YC65"/>
<gene>
    <name evidence="1" type="ORF">EVAR_89660_1</name>
</gene>
<proteinExistence type="predicted"/>
<protein>
    <submittedName>
        <fullName evidence="1">Uncharacterized protein</fullName>
    </submittedName>
</protein>
<evidence type="ECO:0000313" key="1">
    <source>
        <dbReference type="EMBL" id="GBP72564.1"/>
    </source>
</evidence>
<comment type="caution">
    <text evidence="1">The sequence shown here is derived from an EMBL/GenBank/DDBJ whole genome shotgun (WGS) entry which is preliminary data.</text>
</comment>
<sequence length="67" mass="7105">MDKHAAIETEVRGRPVGIVQLTVLHGVVDGTRRRERGRPLSAAAAETIDNGPSAKIARDPLDAIHAA</sequence>
<keyword evidence="2" id="KW-1185">Reference proteome</keyword>
<reference evidence="1 2" key="1">
    <citation type="journal article" date="2019" name="Commun. Biol.">
        <title>The bagworm genome reveals a unique fibroin gene that provides high tensile strength.</title>
        <authorList>
            <person name="Kono N."/>
            <person name="Nakamura H."/>
            <person name="Ohtoshi R."/>
            <person name="Tomita M."/>
            <person name="Numata K."/>
            <person name="Arakawa K."/>
        </authorList>
    </citation>
    <scope>NUCLEOTIDE SEQUENCE [LARGE SCALE GENOMIC DNA]</scope>
</reference>
<accession>A0A4C1YC65</accession>
<organism evidence="1 2">
    <name type="scientific">Eumeta variegata</name>
    <name type="common">Bagworm moth</name>
    <name type="synonym">Eumeta japonica</name>
    <dbReference type="NCBI Taxonomy" id="151549"/>
    <lineage>
        <taxon>Eukaryota</taxon>
        <taxon>Metazoa</taxon>
        <taxon>Ecdysozoa</taxon>
        <taxon>Arthropoda</taxon>
        <taxon>Hexapoda</taxon>
        <taxon>Insecta</taxon>
        <taxon>Pterygota</taxon>
        <taxon>Neoptera</taxon>
        <taxon>Endopterygota</taxon>
        <taxon>Lepidoptera</taxon>
        <taxon>Glossata</taxon>
        <taxon>Ditrysia</taxon>
        <taxon>Tineoidea</taxon>
        <taxon>Psychidae</taxon>
        <taxon>Oiketicinae</taxon>
        <taxon>Eumeta</taxon>
    </lineage>
</organism>
<name>A0A4C1YC65_EUMVA</name>
<dbReference type="EMBL" id="BGZK01001150">
    <property type="protein sequence ID" value="GBP72564.1"/>
    <property type="molecule type" value="Genomic_DNA"/>
</dbReference>
<evidence type="ECO:0000313" key="2">
    <source>
        <dbReference type="Proteomes" id="UP000299102"/>
    </source>
</evidence>